<keyword evidence="4 5" id="KW-0472">Membrane</keyword>
<dbReference type="Gene3D" id="1.20.120.550">
    <property type="entry name" value="Membrane associated eicosanoid/glutathione metabolism-like domain"/>
    <property type="match status" value="1"/>
</dbReference>
<keyword evidence="3 5" id="KW-1133">Transmembrane helix</keyword>
<dbReference type="SUPFAM" id="SSF161084">
    <property type="entry name" value="MAPEG domain-like"/>
    <property type="match status" value="1"/>
</dbReference>
<evidence type="ECO:0000256" key="3">
    <source>
        <dbReference type="ARBA" id="ARBA00022989"/>
    </source>
</evidence>
<dbReference type="AlphaFoldDB" id="A0A9X3ZI11"/>
<dbReference type="InterPro" id="IPR023352">
    <property type="entry name" value="MAPEG-like_dom_sf"/>
</dbReference>
<evidence type="ECO:0000313" key="7">
    <source>
        <dbReference type="Proteomes" id="UP001151234"/>
    </source>
</evidence>
<sequence length="138" mass="15611">MSNTAIFWPLIVQTGLIYVIYYIVSLRRSGAVRAGKVKASEYKVPIVEPEPSATVARNLVNQFELPFLFYAVCIALAMVNGVNYAVLILAWAFVASRILHSYVHITTNDLRKRRPLFIVGYVVNAILWLWLAWVLLGI</sequence>
<name>A0A9X3ZI11_9HYPH</name>
<dbReference type="GO" id="GO:0016020">
    <property type="term" value="C:membrane"/>
    <property type="evidence" value="ECO:0007669"/>
    <property type="project" value="UniProtKB-SubCell"/>
</dbReference>
<keyword evidence="7" id="KW-1185">Reference proteome</keyword>
<dbReference type="RefSeq" id="WP_267991150.1">
    <property type="nucleotide sequence ID" value="NZ_JAPJZI010000001.1"/>
</dbReference>
<dbReference type="Pfam" id="PF01124">
    <property type="entry name" value="MAPEG"/>
    <property type="match status" value="1"/>
</dbReference>
<reference evidence="6" key="1">
    <citation type="submission" date="2022-11" db="EMBL/GenBank/DDBJ databases">
        <title>Draft genome sequence of Hoeflea poritis E7-10 and Hoeflea prorocentri PM5-8, separated from scleractinian coral Porites lutea and marine dinoflagellate.</title>
        <authorList>
            <person name="Zhang G."/>
            <person name="Wei Q."/>
            <person name="Cai L."/>
        </authorList>
    </citation>
    <scope>NUCLEOTIDE SEQUENCE</scope>
    <source>
        <strain evidence="6">PM5-8</strain>
    </source>
</reference>
<accession>A0A9X3ZI11</accession>
<evidence type="ECO:0000313" key="6">
    <source>
        <dbReference type="EMBL" id="MDA5399729.1"/>
    </source>
</evidence>
<evidence type="ECO:0000256" key="5">
    <source>
        <dbReference type="SAM" id="Phobius"/>
    </source>
</evidence>
<organism evidence="6 7">
    <name type="scientific">Hoeflea prorocentri</name>
    <dbReference type="NCBI Taxonomy" id="1922333"/>
    <lineage>
        <taxon>Bacteria</taxon>
        <taxon>Pseudomonadati</taxon>
        <taxon>Pseudomonadota</taxon>
        <taxon>Alphaproteobacteria</taxon>
        <taxon>Hyphomicrobiales</taxon>
        <taxon>Rhizobiaceae</taxon>
        <taxon>Hoeflea</taxon>
    </lineage>
</organism>
<keyword evidence="2 5" id="KW-0812">Transmembrane</keyword>
<gene>
    <name evidence="6" type="ORF">OQ273_14195</name>
</gene>
<protein>
    <submittedName>
        <fullName evidence="6">MAPEG family protein</fullName>
    </submittedName>
</protein>
<comment type="caution">
    <text evidence="6">The sequence shown here is derived from an EMBL/GenBank/DDBJ whole genome shotgun (WGS) entry which is preliminary data.</text>
</comment>
<evidence type="ECO:0000256" key="2">
    <source>
        <dbReference type="ARBA" id="ARBA00022692"/>
    </source>
</evidence>
<dbReference type="InterPro" id="IPR001129">
    <property type="entry name" value="Membr-assoc_MAPEG"/>
</dbReference>
<dbReference type="EMBL" id="JAPJZI010000001">
    <property type="protein sequence ID" value="MDA5399729.1"/>
    <property type="molecule type" value="Genomic_DNA"/>
</dbReference>
<feature type="transmembrane region" description="Helical" evidence="5">
    <location>
        <begin position="114"/>
        <end position="136"/>
    </location>
</feature>
<comment type="subcellular location">
    <subcellularLocation>
        <location evidence="1">Membrane</location>
    </subcellularLocation>
</comment>
<feature type="transmembrane region" description="Helical" evidence="5">
    <location>
        <begin position="6"/>
        <end position="24"/>
    </location>
</feature>
<proteinExistence type="predicted"/>
<feature type="transmembrane region" description="Helical" evidence="5">
    <location>
        <begin position="67"/>
        <end position="94"/>
    </location>
</feature>
<evidence type="ECO:0000256" key="4">
    <source>
        <dbReference type="ARBA" id="ARBA00023136"/>
    </source>
</evidence>
<evidence type="ECO:0000256" key="1">
    <source>
        <dbReference type="ARBA" id="ARBA00004370"/>
    </source>
</evidence>
<dbReference type="Proteomes" id="UP001151234">
    <property type="component" value="Unassembled WGS sequence"/>
</dbReference>